<keyword evidence="13 16" id="KW-0472">Membrane</keyword>
<dbReference type="Pfam" id="PF00512">
    <property type="entry name" value="HisKA"/>
    <property type="match status" value="1"/>
</dbReference>
<dbReference type="SMART" id="SM00086">
    <property type="entry name" value="PAC"/>
    <property type="match status" value="2"/>
</dbReference>
<dbReference type="SMART" id="SM00388">
    <property type="entry name" value="HisKA"/>
    <property type="match status" value="1"/>
</dbReference>
<dbReference type="InterPro" id="IPR005467">
    <property type="entry name" value="His_kinase_dom"/>
</dbReference>
<feature type="domain" description="HPt" evidence="21">
    <location>
        <begin position="933"/>
        <end position="1015"/>
    </location>
</feature>
<dbReference type="Gene3D" id="3.30.450.20">
    <property type="entry name" value="PAS domain"/>
    <property type="match status" value="2"/>
</dbReference>
<dbReference type="GO" id="GO:0005886">
    <property type="term" value="C:plasma membrane"/>
    <property type="evidence" value="ECO:0007669"/>
    <property type="project" value="UniProtKB-SubCell"/>
</dbReference>
<feature type="modified residue" description="Phosphohistidine" evidence="14">
    <location>
        <position position="972"/>
    </location>
</feature>
<proteinExistence type="predicted"/>
<keyword evidence="8" id="KW-0547">Nucleotide-binding</keyword>
<evidence type="ECO:0000259" key="20">
    <source>
        <dbReference type="PROSITE" id="PS50113"/>
    </source>
</evidence>
<feature type="domain" description="Histidine kinase" evidence="17">
    <location>
        <begin position="416"/>
        <end position="637"/>
    </location>
</feature>
<dbReference type="PROSITE" id="PS50112">
    <property type="entry name" value="PAS"/>
    <property type="match status" value="1"/>
</dbReference>
<keyword evidence="7 16" id="KW-0812">Transmembrane</keyword>
<evidence type="ECO:0000259" key="18">
    <source>
        <dbReference type="PROSITE" id="PS50110"/>
    </source>
</evidence>
<dbReference type="FunFam" id="3.30.565.10:FF:000078">
    <property type="entry name" value="Two-component sensor histidine kinase"/>
    <property type="match status" value="1"/>
</dbReference>
<feature type="domain" description="PAS" evidence="19">
    <location>
        <begin position="161"/>
        <end position="232"/>
    </location>
</feature>
<dbReference type="CDD" id="cd16922">
    <property type="entry name" value="HATPase_EvgS-ArcB-TorS-like"/>
    <property type="match status" value="1"/>
</dbReference>
<evidence type="ECO:0000256" key="2">
    <source>
        <dbReference type="ARBA" id="ARBA00004651"/>
    </source>
</evidence>
<dbReference type="GO" id="GO:0005524">
    <property type="term" value="F:ATP binding"/>
    <property type="evidence" value="ECO:0007669"/>
    <property type="project" value="UniProtKB-KW"/>
</dbReference>
<evidence type="ECO:0000256" key="11">
    <source>
        <dbReference type="ARBA" id="ARBA00022989"/>
    </source>
</evidence>
<dbReference type="NCBIfam" id="TIGR00229">
    <property type="entry name" value="sensory_box"/>
    <property type="match status" value="1"/>
</dbReference>
<dbReference type="SMART" id="SM00387">
    <property type="entry name" value="HATPase_c"/>
    <property type="match status" value="1"/>
</dbReference>
<feature type="modified residue" description="4-aspartylphosphate" evidence="15">
    <location>
        <position position="840"/>
    </location>
</feature>
<keyword evidence="9" id="KW-0418">Kinase</keyword>
<dbReference type="InterPro" id="IPR013656">
    <property type="entry name" value="PAS_4"/>
</dbReference>
<dbReference type="SUPFAM" id="SSF55785">
    <property type="entry name" value="PYP-like sensor domain (PAS domain)"/>
    <property type="match status" value="2"/>
</dbReference>
<dbReference type="PROSITE" id="PS50110">
    <property type="entry name" value="RESPONSE_REGULATORY"/>
    <property type="match status" value="2"/>
</dbReference>
<feature type="transmembrane region" description="Helical" evidence="16">
    <location>
        <begin position="35"/>
        <end position="56"/>
    </location>
</feature>
<evidence type="ECO:0000256" key="9">
    <source>
        <dbReference type="ARBA" id="ARBA00022777"/>
    </source>
</evidence>
<gene>
    <name evidence="22" type="ORF">OM076_19785</name>
</gene>
<dbReference type="PROSITE" id="PS50109">
    <property type="entry name" value="HIS_KIN"/>
    <property type="match status" value="1"/>
</dbReference>
<dbReference type="Gene3D" id="3.30.565.10">
    <property type="entry name" value="Histidine kinase-like ATPase, C-terminal domain"/>
    <property type="match status" value="1"/>
</dbReference>
<dbReference type="InterPro" id="IPR001789">
    <property type="entry name" value="Sig_transdc_resp-reg_receiver"/>
</dbReference>
<dbReference type="Pfam" id="PF00072">
    <property type="entry name" value="Response_reg"/>
    <property type="match status" value="2"/>
</dbReference>
<comment type="caution">
    <text evidence="22">The sequence shown here is derived from an EMBL/GenBank/DDBJ whole genome shotgun (WGS) entry which is preliminary data.</text>
</comment>
<evidence type="ECO:0000256" key="12">
    <source>
        <dbReference type="ARBA" id="ARBA00023012"/>
    </source>
</evidence>
<evidence type="ECO:0000256" key="6">
    <source>
        <dbReference type="ARBA" id="ARBA00022679"/>
    </source>
</evidence>
<dbReference type="InterPro" id="IPR036890">
    <property type="entry name" value="HATPase_C_sf"/>
</dbReference>
<dbReference type="AlphaFoldDB" id="A0A9X3S0V5"/>
<dbReference type="Proteomes" id="UP001149140">
    <property type="component" value="Unassembled WGS sequence"/>
</dbReference>
<keyword evidence="12" id="KW-0902">Two-component regulatory system</keyword>
<dbReference type="InterPro" id="IPR004358">
    <property type="entry name" value="Sig_transdc_His_kin-like_C"/>
</dbReference>
<keyword evidence="6" id="KW-0808">Transferase</keyword>
<dbReference type="FunFam" id="1.10.287.130:FF:000002">
    <property type="entry name" value="Two-component osmosensing histidine kinase"/>
    <property type="match status" value="1"/>
</dbReference>
<feature type="transmembrane region" description="Helical" evidence="16">
    <location>
        <begin position="86"/>
        <end position="102"/>
    </location>
</feature>
<dbReference type="PRINTS" id="PR00344">
    <property type="entry name" value="BCTRLSENSOR"/>
</dbReference>
<evidence type="ECO:0000256" key="15">
    <source>
        <dbReference type="PROSITE-ProRule" id="PRU00169"/>
    </source>
</evidence>
<comment type="subcellular location">
    <subcellularLocation>
        <location evidence="2">Cell membrane</location>
        <topology evidence="2">Multi-pass membrane protein</topology>
    </subcellularLocation>
</comment>
<dbReference type="EMBL" id="JAPDOD010000019">
    <property type="protein sequence ID" value="MDA0162525.1"/>
    <property type="molecule type" value="Genomic_DNA"/>
</dbReference>
<dbReference type="SMART" id="SM00448">
    <property type="entry name" value="REC"/>
    <property type="match status" value="2"/>
</dbReference>
<dbReference type="PANTHER" id="PTHR45339">
    <property type="entry name" value="HYBRID SIGNAL TRANSDUCTION HISTIDINE KINASE J"/>
    <property type="match status" value="1"/>
</dbReference>
<evidence type="ECO:0000259" key="17">
    <source>
        <dbReference type="PROSITE" id="PS50109"/>
    </source>
</evidence>
<evidence type="ECO:0000256" key="10">
    <source>
        <dbReference type="ARBA" id="ARBA00022840"/>
    </source>
</evidence>
<protein>
    <recommendedName>
        <fullName evidence="3">histidine kinase</fullName>
        <ecNumber evidence="3">2.7.13.3</ecNumber>
    </recommendedName>
</protein>
<dbReference type="InterPro" id="IPR001610">
    <property type="entry name" value="PAC"/>
</dbReference>
<evidence type="ECO:0000256" key="1">
    <source>
        <dbReference type="ARBA" id="ARBA00000085"/>
    </source>
</evidence>
<dbReference type="Pfam" id="PF01627">
    <property type="entry name" value="Hpt"/>
    <property type="match status" value="1"/>
</dbReference>
<keyword evidence="4" id="KW-1003">Cell membrane</keyword>
<evidence type="ECO:0000256" key="8">
    <source>
        <dbReference type="ARBA" id="ARBA00022741"/>
    </source>
</evidence>
<evidence type="ECO:0000256" key="16">
    <source>
        <dbReference type="SAM" id="Phobius"/>
    </source>
</evidence>
<feature type="domain" description="PAC" evidence="20">
    <location>
        <begin position="235"/>
        <end position="287"/>
    </location>
</feature>
<dbReference type="CDD" id="cd00088">
    <property type="entry name" value="HPT"/>
    <property type="match status" value="1"/>
</dbReference>
<dbReference type="SUPFAM" id="SSF47226">
    <property type="entry name" value="Histidine-containing phosphotransfer domain, HPT domain"/>
    <property type="match status" value="1"/>
</dbReference>
<comment type="catalytic activity">
    <reaction evidence="1">
        <text>ATP + protein L-histidine = ADP + protein N-phospho-L-histidine.</text>
        <dbReference type="EC" id="2.7.13.3"/>
    </reaction>
</comment>
<dbReference type="PROSITE" id="PS50894">
    <property type="entry name" value="HPT"/>
    <property type="match status" value="1"/>
</dbReference>
<dbReference type="GO" id="GO:0000155">
    <property type="term" value="F:phosphorelay sensor kinase activity"/>
    <property type="evidence" value="ECO:0007669"/>
    <property type="project" value="InterPro"/>
</dbReference>
<dbReference type="InterPro" id="IPR036097">
    <property type="entry name" value="HisK_dim/P_sf"/>
</dbReference>
<evidence type="ECO:0000256" key="4">
    <source>
        <dbReference type="ARBA" id="ARBA00022475"/>
    </source>
</evidence>
<dbReference type="InterPro" id="IPR036641">
    <property type="entry name" value="HPT_dom_sf"/>
</dbReference>
<dbReference type="CDD" id="cd00082">
    <property type="entry name" value="HisKA"/>
    <property type="match status" value="1"/>
</dbReference>
<dbReference type="SUPFAM" id="SSF47384">
    <property type="entry name" value="Homodimeric domain of signal transducing histidine kinase"/>
    <property type="match status" value="1"/>
</dbReference>
<dbReference type="InterPro" id="IPR000014">
    <property type="entry name" value="PAS"/>
</dbReference>
<accession>A0A9X3S0V5</accession>
<dbReference type="Pfam" id="PF02518">
    <property type="entry name" value="HATPase_c"/>
    <property type="match status" value="1"/>
</dbReference>
<feature type="transmembrane region" description="Helical" evidence="16">
    <location>
        <begin position="12"/>
        <end position="29"/>
    </location>
</feature>
<evidence type="ECO:0000259" key="19">
    <source>
        <dbReference type="PROSITE" id="PS50112"/>
    </source>
</evidence>
<dbReference type="SUPFAM" id="SSF52172">
    <property type="entry name" value="CheY-like"/>
    <property type="match status" value="2"/>
</dbReference>
<evidence type="ECO:0000313" key="22">
    <source>
        <dbReference type="EMBL" id="MDA0162525.1"/>
    </source>
</evidence>
<reference evidence="22" key="1">
    <citation type="submission" date="2022-10" db="EMBL/GenBank/DDBJ databases">
        <title>The WGS of Solirubrobacter ginsenosidimutans DSM 21036.</title>
        <authorList>
            <person name="Jiang Z."/>
        </authorList>
    </citation>
    <scope>NUCLEOTIDE SEQUENCE</scope>
    <source>
        <strain evidence="22">DSM 21036</strain>
    </source>
</reference>
<feature type="modified residue" description="4-aspartylphosphate" evidence="15">
    <location>
        <position position="710"/>
    </location>
</feature>
<dbReference type="InterPro" id="IPR003594">
    <property type="entry name" value="HATPase_dom"/>
</dbReference>
<keyword evidence="11 16" id="KW-1133">Transmembrane helix</keyword>
<dbReference type="Pfam" id="PF08448">
    <property type="entry name" value="PAS_4"/>
    <property type="match status" value="2"/>
</dbReference>
<dbReference type="CDD" id="cd17546">
    <property type="entry name" value="REC_hyHK_CKI1_RcsC-like"/>
    <property type="match status" value="1"/>
</dbReference>
<evidence type="ECO:0000256" key="13">
    <source>
        <dbReference type="ARBA" id="ARBA00023136"/>
    </source>
</evidence>
<evidence type="ECO:0000256" key="3">
    <source>
        <dbReference type="ARBA" id="ARBA00012438"/>
    </source>
</evidence>
<feature type="domain" description="Response regulatory" evidence="18">
    <location>
        <begin position="791"/>
        <end position="908"/>
    </location>
</feature>
<dbReference type="CDD" id="cd00130">
    <property type="entry name" value="PAS"/>
    <property type="match status" value="1"/>
</dbReference>
<dbReference type="InterPro" id="IPR011006">
    <property type="entry name" value="CheY-like_superfamily"/>
</dbReference>
<dbReference type="Gene3D" id="3.40.50.2300">
    <property type="match status" value="2"/>
</dbReference>
<evidence type="ECO:0000256" key="14">
    <source>
        <dbReference type="PROSITE-ProRule" id="PRU00110"/>
    </source>
</evidence>
<evidence type="ECO:0000256" key="5">
    <source>
        <dbReference type="ARBA" id="ARBA00022553"/>
    </source>
</evidence>
<dbReference type="EC" id="2.7.13.3" evidence="3"/>
<dbReference type="PANTHER" id="PTHR45339:SF1">
    <property type="entry name" value="HYBRID SIGNAL TRANSDUCTION HISTIDINE KINASE J"/>
    <property type="match status" value="1"/>
</dbReference>
<evidence type="ECO:0000259" key="21">
    <source>
        <dbReference type="PROSITE" id="PS50894"/>
    </source>
</evidence>
<keyword evidence="5 15" id="KW-0597">Phosphoprotein</keyword>
<feature type="transmembrane region" description="Helical" evidence="16">
    <location>
        <begin position="63"/>
        <end position="80"/>
    </location>
</feature>
<keyword evidence="23" id="KW-1185">Reference proteome</keyword>
<dbReference type="SMART" id="SM00091">
    <property type="entry name" value="PAS"/>
    <property type="match status" value="1"/>
</dbReference>
<dbReference type="InterPro" id="IPR008207">
    <property type="entry name" value="Sig_transdc_His_kin_Hpt_dom"/>
</dbReference>
<dbReference type="InterPro" id="IPR000700">
    <property type="entry name" value="PAS-assoc_C"/>
</dbReference>
<dbReference type="InterPro" id="IPR035965">
    <property type="entry name" value="PAS-like_dom_sf"/>
</dbReference>
<feature type="transmembrane region" description="Helical" evidence="16">
    <location>
        <begin position="107"/>
        <end position="125"/>
    </location>
</feature>
<evidence type="ECO:0000256" key="7">
    <source>
        <dbReference type="ARBA" id="ARBA00022692"/>
    </source>
</evidence>
<sequence length="1015" mass="107933">MGAREASGRTRLAFGLAVVGGPIAALLPGPSLDPVLFGIACLLTVALLGAATIGAVRDSSSAPLWLSLAYLCIVGLMRQAGDGPAGFLPLVILPIVWLALYGTRRQLLITLGAIVVVLLLPWAVIGGDRYALTPRNALMVFIVSALAGLTIQRLLGQVRAERDFSAAVLDTAGSLVVVTDRNARIERFNRAAEVVTGFAAGDMLGRSLIDALMPPETVEAVRAELAAAVADEFPRHYEHGLITASGEERLVSWSVTCLVDEGGAIAHLVAIGTDVTEQRRAAEALRISTDRLESILFHTTTRIAVKDRDGRYLLVNRAWVASAGTDGTGLTDAELFGPEVAGRARVTDTQVWETGEALEYEREFRGATALVVKFPLRDAAGEIYAIGSIATDISERNRALAEARAASQAKSDFVANMSHEIRTPLNGVIGMLELLEDTPLSDEQRALIETAVASGDALLGVINDVLDFSKIEAGKLELERRPFDPRDLIESTCAMLAPQAQAKGVELTLLIDDSVPGTLGGDEHRLRQVLTNLLANAIKFTALGEVSVRVEAERPDDGHAALRVHVGDTGIGIAPAQLAQLFEPFTQADTSTTRRFGGTGLGLAISRRLVSIMGGELTAESEPGLGSAFHVQIPFEVVDAKRSSRRSRVVIPAATRVLVVDDNAANREIVQVYLRGRVAVCDAAADGAQALALMEAAASADRPYALVLLDSEMPELSGAEVARAIREAPALRSSRLVMLTSAGETASPDVDRSLTKPVRRAALLETLAEVLTGAEPEAAEAVEPPAGGRGCVLVAEDNPVNQIVIETLLARRGIQVELVSDGLEAVARVDPERHDAIFMDCQMPNLDGYAATARIRAGEAYGQHIPIVAMTAHAFAGDRERCLAAGMDDYLSKPLRSEDLDPVIERWLPRPAAVAPNGGMLDDARVRGLRNVSAALLERVVEAFARTTPGLLEELRDAVSRGDGEAARKLAHKLRGSAETVGAVRLSEIARRIELGEDAAGELEPAYRGTLEALR</sequence>
<evidence type="ECO:0000313" key="23">
    <source>
        <dbReference type="Proteomes" id="UP001149140"/>
    </source>
</evidence>
<dbReference type="InterPro" id="IPR003661">
    <property type="entry name" value="HisK_dim/P_dom"/>
</dbReference>
<dbReference type="PROSITE" id="PS50113">
    <property type="entry name" value="PAC"/>
    <property type="match status" value="1"/>
</dbReference>
<name>A0A9X3S0V5_9ACTN</name>
<dbReference type="SUPFAM" id="SSF55874">
    <property type="entry name" value="ATPase domain of HSP90 chaperone/DNA topoisomerase II/histidine kinase"/>
    <property type="match status" value="1"/>
</dbReference>
<dbReference type="Gene3D" id="1.20.120.160">
    <property type="entry name" value="HPT domain"/>
    <property type="match status" value="1"/>
</dbReference>
<keyword evidence="10" id="KW-0067">ATP-binding</keyword>
<dbReference type="Gene3D" id="1.10.287.130">
    <property type="match status" value="1"/>
</dbReference>
<organism evidence="22 23">
    <name type="scientific">Solirubrobacter ginsenosidimutans</name>
    <dbReference type="NCBI Taxonomy" id="490573"/>
    <lineage>
        <taxon>Bacteria</taxon>
        <taxon>Bacillati</taxon>
        <taxon>Actinomycetota</taxon>
        <taxon>Thermoleophilia</taxon>
        <taxon>Solirubrobacterales</taxon>
        <taxon>Solirubrobacteraceae</taxon>
        <taxon>Solirubrobacter</taxon>
    </lineage>
</organism>
<feature type="domain" description="Response regulatory" evidence="18">
    <location>
        <begin position="656"/>
        <end position="771"/>
    </location>
</feature>
<dbReference type="RefSeq" id="WP_270041766.1">
    <property type="nucleotide sequence ID" value="NZ_JAPDOD010000019.1"/>
</dbReference>